<reference evidence="2" key="1">
    <citation type="submission" date="2015-07" db="EMBL/GenBank/DDBJ databases">
        <authorList>
            <consortium name="Consortium for Microbial Forensics and Genomics (microFORGE)"/>
            <person name="Knight B.M."/>
            <person name="Roberts D.P."/>
            <person name="Lin D."/>
            <person name="Hari K."/>
            <person name="Fletcher J."/>
            <person name="Melcher U."/>
            <person name="Blagden T."/>
            <person name="Winegar R.A."/>
        </authorList>
    </citation>
    <scope>NUCLEOTIDE SEQUENCE [LARGE SCALE GENOMIC DNA]</scope>
    <source>
        <strain evidence="2">DSM 23493</strain>
    </source>
</reference>
<sequence length="63" mass="7388">MYPNDCQQIKMNYLDSLEVKKQFKNNAMKKSIDNTVYTLMKRGIYPSSGKVEEIIGKGKYQDY</sequence>
<comment type="caution">
    <text evidence="1">The sequence shown here is derived from an EMBL/GenBank/DDBJ whole genome shotgun (WGS) entry which is preliminary data.</text>
</comment>
<name>A0A0K9FB26_9BACI</name>
<gene>
    <name evidence="1" type="ORF">ACZ11_03980</name>
</gene>
<proteinExistence type="predicted"/>
<dbReference type="PATRIC" id="fig|582475.4.peg.204"/>
<dbReference type="AlphaFoldDB" id="A0A0K9FB26"/>
<accession>A0A0K9FB26</accession>
<evidence type="ECO:0000313" key="1">
    <source>
        <dbReference type="EMBL" id="KMY31418.1"/>
    </source>
</evidence>
<evidence type="ECO:0000313" key="2">
    <source>
        <dbReference type="Proteomes" id="UP000037326"/>
    </source>
</evidence>
<dbReference type="Proteomes" id="UP000037326">
    <property type="component" value="Unassembled WGS sequence"/>
</dbReference>
<organism evidence="1 2">
    <name type="scientific">Lysinibacillus xylanilyticus</name>
    <dbReference type="NCBI Taxonomy" id="582475"/>
    <lineage>
        <taxon>Bacteria</taxon>
        <taxon>Bacillati</taxon>
        <taxon>Bacillota</taxon>
        <taxon>Bacilli</taxon>
        <taxon>Bacillales</taxon>
        <taxon>Bacillaceae</taxon>
        <taxon>Lysinibacillus</taxon>
    </lineage>
</organism>
<protein>
    <submittedName>
        <fullName evidence="1">Uncharacterized protein</fullName>
    </submittedName>
</protein>
<dbReference type="EMBL" id="LFXJ01000005">
    <property type="protein sequence ID" value="KMY31418.1"/>
    <property type="molecule type" value="Genomic_DNA"/>
</dbReference>